<dbReference type="PANTHER" id="PTHR48081:SF8">
    <property type="entry name" value="ALPHA_BETA HYDROLASE FOLD-3 DOMAIN-CONTAINING PROTEIN-RELATED"/>
    <property type="match status" value="1"/>
</dbReference>
<keyword evidence="4" id="KW-1185">Reference proteome</keyword>
<dbReference type="eggNOG" id="COG0657">
    <property type="taxonomic scope" value="Bacteria"/>
</dbReference>
<dbReference type="InterPro" id="IPR029058">
    <property type="entry name" value="AB_hydrolase_fold"/>
</dbReference>
<evidence type="ECO:0000256" key="1">
    <source>
        <dbReference type="ARBA" id="ARBA00022801"/>
    </source>
</evidence>
<reference evidence="3 4" key="1">
    <citation type="journal article" date="2014" name="J. Biotechnol.">
        <title>Complete genome sequence of the actinobacterium Actinoplanes friuliensis HAG 010964, producer of the lipopeptide antibiotic friulimycin.</title>
        <authorList>
            <person name="Ruckert C."/>
            <person name="Szczepanowski R."/>
            <person name="Albersmeier A."/>
            <person name="Goesmann A."/>
            <person name="Fischer N."/>
            <person name="Steinkamper A."/>
            <person name="Puhler A."/>
            <person name="Biener R."/>
            <person name="Schwartz D."/>
            <person name="Kalinowski J."/>
        </authorList>
    </citation>
    <scope>NUCLEOTIDE SEQUENCE [LARGE SCALE GENOMIC DNA]</scope>
    <source>
        <strain evidence="3 4">DSM 7358</strain>
    </source>
</reference>
<dbReference type="EMBL" id="CP006272">
    <property type="protein sequence ID" value="AGZ40923.1"/>
    <property type="molecule type" value="Genomic_DNA"/>
</dbReference>
<evidence type="ECO:0000259" key="2">
    <source>
        <dbReference type="Pfam" id="PF07859"/>
    </source>
</evidence>
<dbReference type="PATRIC" id="fig|1246995.3.peg.2677"/>
<dbReference type="Proteomes" id="UP000017746">
    <property type="component" value="Chromosome"/>
</dbReference>
<dbReference type="KEGG" id="afs:AFR_13185"/>
<feature type="domain" description="Alpha/beta hydrolase fold-3" evidence="2">
    <location>
        <begin position="80"/>
        <end position="286"/>
    </location>
</feature>
<keyword evidence="1" id="KW-0378">Hydrolase</keyword>
<protein>
    <submittedName>
        <fullName evidence="3">Esterase</fullName>
    </submittedName>
</protein>
<name>U5VV87_9ACTN</name>
<dbReference type="Pfam" id="PF07859">
    <property type="entry name" value="Abhydrolase_3"/>
    <property type="match status" value="1"/>
</dbReference>
<dbReference type="PANTHER" id="PTHR48081">
    <property type="entry name" value="AB HYDROLASE SUPERFAMILY PROTEIN C4A8.06C"/>
    <property type="match status" value="1"/>
</dbReference>
<proteinExistence type="predicted"/>
<dbReference type="STRING" id="1246995.AFR_13185"/>
<accession>U5VV87</accession>
<dbReference type="OrthoDB" id="3181909at2"/>
<dbReference type="HOGENOM" id="CLU_012494_6_4_11"/>
<dbReference type="Gene3D" id="3.40.50.1820">
    <property type="entry name" value="alpha/beta hydrolase"/>
    <property type="match status" value="1"/>
</dbReference>
<organism evidence="3 4">
    <name type="scientific">Actinoplanes friuliensis DSM 7358</name>
    <dbReference type="NCBI Taxonomy" id="1246995"/>
    <lineage>
        <taxon>Bacteria</taxon>
        <taxon>Bacillati</taxon>
        <taxon>Actinomycetota</taxon>
        <taxon>Actinomycetes</taxon>
        <taxon>Micromonosporales</taxon>
        <taxon>Micromonosporaceae</taxon>
        <taxon>Actinoplanes</taxon>
    </lineage>
</organism>
<dbReference type="InterPro" id="IPR050300">
    <property type="entry name" value="GDXG_lipolytic_enzyme"/>
</dbReference>
<dbReference type="SUPFAM" id="SSF53474">
    <property type="entry name" value="alpha/beta-Hydrolases"/>
    <property type="match status" value="1"/>
</dbReference>
<evidence type="ECO:0000313" key="3">
    <source>
        <dbReference type="EMBL" id="AGZ40923.1"/>
    </source>
</evidence>
<gene>
    <name evidence="3" type="ORF">AFR_13185</name>
</gene>
<evidence type="ECO:0000313" key="4">
    <source>
        <dbReference type="Proteomes" id="UP000017746"/>
    </source>
</evidence>
<dbReference type="RefSeq" id="WP_023360982.1">
    <property type="nucleotide sequence ID" value="NC_022657.1"/>
</dbReference>
<dbReference type="AlphaFoldDB" id="U5VV87"/>
<dbReference type="GO" id="GO:0016787">
    <property type="term" value="F:hydrolase activity"/>
    <property type="evidence" value="ECO:0007669"/>
    <property type="project" value="UniProtKB-KW"/>
</dbReference>
<dbReference type="InterPro" id="IPR013094">
    <property type="entry name" value="AB_hydrolase_3"/>
</dbReference>
<sequence>MELAEAVAAFLATKPDSGDPGAPVAVRRTAIHHGSDQLFDMFGAAVAPVGVTDHVLDRPGGGIRVRVYRPATTRALPLYVFLHGGGFWLGSVEEKVNEALCHDRSGRAQCVVVAVDYRLAPEHPFPVPLEDCFAGLSWAVEHAAELGADPERVAIGGISAGATLAAAVTLLARTRGGPRIDLQLLEVPPLDLTLDTMVSSGIGDDYGITVDDMRLCADLYLGAGPDRRDPLVSPLHAADLTGLPPARIQSAEHDPLRLDGERYAQRLREAGVPVSFAVYPGAVHGSLALTGAWPPAATWHQDIVDALSRLRTSA</sequence>